<name>A0ACA9QZQ0_9GLOM</name>
<organism evidence="1 2">
    <name type="scientific">Racocetra persica</name>
    <dbReference type="NCBI Taxonomy" id="160502"/>
    <lineage>
        <taxon>Eukaryota</taxon>
        <taxon>Fungi</taxon>
        <taxon>Fungi incertae sedis</taxon>
        <taxon>Mucoromycota</taxon>
        <taxon>Glomeromycotina</taxon>
        <taxon>Glomeromycetes</taxon>
        <taxon>Diversisporales</taxon>
        <taxon>Gigasporaceae</taxon>
        <taxon>Racocetra</taxon>
    </lineage>
</organism>
<evidence type="ECO:0000313" key="1">
    <source>
        <dbReference type="EMBL" id="CAG8770659.1"/>
    </source>
</evidence>
<protein>
    <submittedName>
        <fullName evidence="1">2796_t:CDS:1</fullName>
    </submittedName>
</protein>
<reference evidence="1" key="1">
    <citation type="submission" date="2021-06" db="EMBL/GenBank/DDBJ databases">
        <authorList>
            <person name="Kallberg Y."/>
            <person name="Tangrot J."/>
            <person name="Rosling A."/>
        </authorList>
    </citation>
    <scope>NUCLEOTIDE SEQUENCE</scope>
    <source>
        <strain evidence="1">MA461A</strain>
    </source>
</reference>
<proteinExistence type="predicted"/>
<accession>A0ACA9QZQ0</accession>
<comment type="caution">
    <text evidence="1">The sequence shown here is derived from an EMBL/GenBank/DDBJ whole genome shotgun (WGS) entry which is preliminary data.</text>
</comment>
<dbReference type="EMBL" id="CAJVQC010040352">
    <property type="protein sequence ID" value="CAG8770659.1"/>
    <property type="molecule type" value="Genomic_DNA"/>
</dbReference>
<evidence type="ECO:0000313" key="2">
    <source>
        <dbReference type="Proteomes" id="UP000789920"/>
    </source>
</evidence>
<keyword evidence="2" id="KW-1185">Reference proteome</keyword>
<gene>
    <name evidence="1" type="ORF">RPERSI_LOCUS16362</name>
</gene>
<feature type="non-terminal residue" evidence="1">
    <location>
        <position position="68"/>
    </location>
</feature>
<dbReference type="Proteomes" id="UP000789920">
    <property type="component" value="Unassembled WGS sequence"/>
</dbReference>
<sequence>MHQMLQYFDRLMPQGEIDSQSPFASQTQEYIHKIGEKIRSRVVFVTMLPQIMSTIYLLVWRSSDIVPE</sequence>